<keyword evidence="1" id="KW-0812">Transmembrane</keyword>
<feature type="transmembrane region" description="Helical" evidence="1">
    <location>
        <begin position="57"/>
        <end position="80"/>
    </location>
</feature>
<keyword evidence="3" id="KW-1185">Reference proteome</keyword>
<sequence length="87" mass="9377">MTTNRAAEDTDRTDDSEFDVSYPIVLAQASLAGLLVCMSLGWMLLTTNAVLDSQRTFTAFFWALPAIFGVAGVLLFITILSRAATNG</sequence>
<name>A0A2A5R059_9EURY</name>
<dbReference type="RefSeq" id="WP_097381322.1">
    <property type="nucleotide sequence ID" value="NZ_NXNI01000001.1"/>
</dbReference>
<feature type="transmembrane region" description="Helical" evidence="1">
    <location>
        <begin position="20"/>
        <end position="45"/>
    </location>
</feature>
<organism evidence="2 3">
    <name type="scientific">Natrinema ejinorense</name>
    <dbReference type="NCBI Taxonomy" id="373386"/>
    <lineage>
        <taxon>Archaea</taxon>
        <taxon>Methanobacteriati</taxon>
        <taxon>Methanobacteriota</taxon>
        <taxon>Stenosarchaea group</taxon>
        <taxon>Halobacteria</taxon>
        <taxon>Halobacteriales</taxon>
        <taxon>Natrialbaceae</taxon>
        <taxon>Natrinema</taxon>
    </lineage>
</organism>
<dbReference type="Proteomes" id="UP000219689">
    <property type="component" value="Unassembled WGS sequence"/>
</dbReference>
<accession>A0A2A5R059</accession>
<evidence type="ECO:0000256" key="1">
    <source>
        <dbReference type="SAM" id="Phobius"/>
    </source>
</evidence>
<proteinExistence type="predicted"/>
<reference evidence="2 3" key="1">
    <citation type="submission" date="2017-09" db="EMBL/GenBank/DDBJ databases">
        <title>Genome sequences of Natrinema ejinorence JCM 13890T.</title>
        <authorList>
            <person name="Roh S.W."/>
            <person name="Kim Y.B."/>
            <person name="Kim J.Y."/>
        </authorList>
    </citation>
    <scope>NUCLEOTIDE SEQUENCE [LARGE SCALE GENOMIC DNA]</scope>
    <source>
        <strain evidence="2 3">JCM 13890</strain>
    </source>
</reference>
<evidence type="ECO:0000313" key="2">
    <source>
        <dbReference type="EMBL" id="PCR92399.1"/>
    </source>
</evidence>
<gene>
    <name evidence="2" type="ORF">CP557_18825</name>
</gene>
<keyword evidence="1" id="KW-0472">Membrane</keyword>
<dbReference type="AlphaFoldDB" id="A0A2A5R059"/>
<dbReference type="OrthoDB" id="377167at2157"/>
<evidence type="ECO:0000313" key="3">
    <source>
        <dbReference type="Proteomes" id="UP000219689"/>
    </source>
</evidence>
<dbReference type="EMBL" id="NXNI01000001">
    <property type="protein sequence ID" value="PCR92399.1"/>
    <property type="molecule type" value="Genomic_DNA"/>
</dbReference>
<protein>
    <submittedName>
        <fullName evidence="2">Uncharacterized protein</fullName>
    </submittedName>
</protein>
<keyword evidence="1" id="KW-1133">Transmembrane helix</keyword>
<comment type="caution">
    <text evidence="2">The sequence shown here is derived from an EMBL/GenBank/DDBJ whole genome shotgun (WGS) entry which is preliminary data.</text>
</comment>